<organism evidence="1 2">
    <name type="scientific">Taxus chinensis</name>
    <name type="common">Chinese yew</name>
    <name type="synonym">Taxus wallichiana var. chinensis</name>
    <dbReference type="NCBI Taxonomy" id="29808"/>
    <lineage>
        <taxon>Eukaryota</taxon>
        <taxon>Viridiplantae</taxon>
        <taxon>Streptophyta</taxon>
        <taxon>Embryophyta</taxon>
        <taxon>Tracheophyta</taxon>
        <taxon>Spermatophyta</taxon>
        <taxon>Pinopsida</taxon>
        <taxon>Pinidae</taxon>
        <taxon>Conifers II</taxon>
        <taxon>Cupressales</taxon>
        <taxon>Taxaceae</taxon>
        <taxon>Taxus</taxon>
    </lineage>
</organism>
<evidence type="ECO:0000313" key="1">
    <source>
        <dbReference type="EMBL" id="KAH9316480.1"/>
    </source>
</evidence>
<keyword evidence="2" id="KW-1185">Reference proteome</keyword>
<protein>
    <submittedName>
        <fullName evidence="1">Uncharacterized protein</fullName>
    </submittedName>
</protein>
<comment type="caution">
    <text evidence="1">The sequence shown here is derived from an EMBL/GenBank/DDBJ whole genome shotgun (WGS) entry which is preliminary data.</text>
</comment>
<feature type="non-terminal residue" evidence="1">
    <location>
        <position position="71"/>
    </location>
</feature>
<name>A0AA38G798_TAXCH</name>
<dbReference type="AlphaFoldDB" id="A0AA38G798"/>
<reference evidence="1 2" key="1">
    <citation type="journal article" date="2021" name="Nat. Plants">
        <title>The Taxus genome provides insights into paclitaxel biosynthesis.</title>
        <authorList>
            <person name="Xiong X."/>
            <person name="Gou J."/>
            <person name="Liao Q."/>
            <person name="Li Y."/>
            <person name="Zhou Q."/>
            <person name="Bi G."/>
            <person name="Li C."/>
            <person name="Du R."/>
            <person name="Wang X."/>
            <person name="Sun T."/>
            <person name="Guo L."/>
            <person name="Liang H."/>
            <person name="Lu P."/>
            <person name="Wu Y."/>
            <person name="Zhang Z."/>
            <person name="Ro D.K."/>
            <person name="Shang Y."/>
            <person name="Huang S."/>
            <person name="Yan J."/>
        </authorList>
    </citation>
    <scope>NUCLEOTIDE SEQUENCE [LARGE SCALE GENOMIC DNA]</scope>
    <source>
        <strain evidence="1">Ta-2019</strain>
    </source>
</reference>
<feature type="non-terminal residue" evidence="1">
    <location>
        <position position="1"/>
    </location>
</feature>
<evidence type="ECO:0000313" key="2">
    <source>
        <dbReference type="Proteomes" id="UP000824469"/>
    </source>
</evidence>
<sequence>LHRSGKTTHGIHEGNGDLENAALHAELELAKMKHGKHRNNTGAIGLNFIKILQQIKPTLSDLLSCYLGVMH</sequence>
<proteinExistence type="predicted"/>
<dbReference type="EMBL" id="JAHRHJ020000005">
    <property type="protein sequence ID" value="KAH9316480.1"/>
    <property type="molecule type" value="Genomic_DNA"/>
</dbReference>
<gene>
    <name evidence="1" type="ORF">KI387_025107</name>
</gene>
<accession>A0AA38G798</accession>
<dbReference type="Proteomes" id="UP000824469">
    <property type="component" value="Unassembled WGS sequence"/>
</dbReference>